<name>A0ABV4CDV1_9PSEU</name>
<keyword evidence="3" id="KW-1185">Reference proteome</keyword>
<feature type="domain" description="Methyltransferase type 11" evidence="1">
    <location>
        <begin position="56"/>
        <end position="146"/>
    </location>
</feature>
<dbReference type="GO" id="GO:0008168">
    <property type="term" value="F:methyltransferase activity"/>
    <property type="evidence" value="ECO:0007669"/>
    <property type="project" value="UniProtKB-KW"/>
</dbReference>
<reference evidence="2 3" key="1">
    <citation type="submission" date="2024-08" db="EMBL/GenBank/DDBJ databases">
        <title>Genome mining of Saccharopolyspora cebuensis PGLac3 from Nigerian medicinal plant.</title>
        <authorList>
            <person name="Ezeobiora C.E."/>
            <person name="Igbokwe N.H."/>
            <person name="Amin D.H."/>
            <person name="Mendie U.E."/>
        </authorList>
    </citation>
    <scope>NUCLEOTIDE SEQUENCE [LARGE SCALE GENOMIC DNA]</scope>
    <source>
        <strain evidence="2 3">PGLac3</strain>
    </source>
</reference>
<evidence type="ECO:0000313" key="2">
    <source>
        <dbReference type="EMBL" id="MEY8039275.1"/>
    </source>
</evidence>
<keyword evidence="2" id="KW-0489">Methyltransferase</keyword>
<gene>
    <name evidence="2" type="ORF">AB8O55_07685</name>
</gene>
<comment type="caution">
    <text evidence="2">The sequence shown here is derived from an EMBL/GenBank/DDBJ whole genome shotgun (WGS) entry which is preliminary data.</text>
</comment>
<dbReference type="Pfam" id="PF08241">
    <property type="entry name" value="Methyltransf_11"/>
    <property type="match status" value="1"/>
</dbReference>
<organism evidence="2 3">
    <name type="scientific">Saccharopolyspora cebuensis</name>
    <dbReference type="NCBI Taxonomy" id="418759"/>
    <lineage>
        <taxon>Bacteria</taxon>
        <taxon>Bacillati</taxon>
        <taxon>Actinomycetota</taxon>
        <taxon>Actinomycetes</taxon>
        <taxon>Pseudonocardiales</taxon>
        <taxon>Pseudonocardiaceae</taxon>
        <taxon>Saccharopolyspora</taxon>
    </lineage>
</organism>
<dbReference type="InterPro" id="IPR013216">
    <property type="entry name" value="Methyltransf_11"/>
</dbReference>
<dbReference type="InterPro" id="IPR050508">
    <property type="entry name" value="Methyltransf_Superfamily"/>
</dbReference>
<dbReference type="CDD" id="cd02440">
    <property type="entry name" value="AdoMet_MTases"/>
    <property type="match status" value="1"/>
</dbReference>
<dbReference type="InterPro" id="IPR029063">
    <property type="entry name" value="SAM-dependent_MTases_sf"/>
</dbReference>
<accession>A0ABV4CDV1</accession>
<dbReference type="GO" id="GO:0032259">
    <property type="term" value="P:methylation"/>
    <property type="evidence" value="ECO:0007669"/>
    <property type="project" value="UniProtKB-KW"/>
</dbReference>
<dbReference type="Gene3D" id="3.40.50.150">
    <property type="entry name" value="Vaccinia Virus protein VP39"/>
    <property type="match status" value="1"/>
</dbReference>
<dbReference type="PANTHER" id="PTHR42912">
    <property type="entry name" value="METHYLTRANSFERASE"/>
    <property type="match status" value="1"/>
</dbReference>
<dbReference type="Proteomes" id="UP001564626">
    <property type="component" value="Unassembled WGS sequence"/>
</dbReference>
<evidence type="ECO:0000259" key="1">
    <source>
        <dbReference type="Pfam" id="PF08241"/>
    </source>
</evidence>
<proteinExistence type="predicted"/>
<keyword evidence="2" id="KW-0808">Transferase</keyword>
<sequence>MDFTTFDKRGYRTVDVRAGYGEWVSTYEDTVEDVMDIALLDRLRVPDWAAVRQAADLGCGTGRTGRWLREHGVASIDGVDLTPEMLDVARRRGAHRSLAEADATDTGLPDATYDLVICSLIDEHLGELPPLYREAFRLARPGGLFAVVSFHPHFIMASGMPTHFTSRSGEDLAITTNLHLISDHVAAALGAGWQLAELREGVVGDEWLAVKPQWERYRGHPVSAAYVWRRT</sequence>
<dbReference type="SUPFAM" id="SSF53335">
    <property type="entry name" value="S-adenosyl-L-methionine-dependent methyltransferases"/>
    <property type="match status" value="1"/>
</dbReference>
<protein>
    <submittedName>
        <fullName evidence="2">Class I SAM-dependent methyltransferase</fullName>
    </submittedName>
</protein>
<dbReference type="EMBL" id="JBGEHV010000009">
    <property type="protein sequence ID" value="MEY8039275.1"/>
    <property type="molecule type" value="Genomic_DNA"/>
</dbReference>
<dbReference type="RefSeq" id="WP_345364851.1">
    <property type="nucleotide sequence ID" value="NZ_BAABII010000012.1"/>
</dbReference>
<evidence type="ECO:0000313" key="3">
    <source>
        <dbReference type="Proteomes" id="UP001564626"/>
    </source>
</evidence>